<evidence type="ECO:0000259" key="10">
    <source>
        <dbReference type="Pfam" id="PF00195"/>
    </source>
</evidence>
<feature type="domain" description="Chalcone/stilbene synthase N-terminal" evidence="10">
    <location>
        <begin position="31"/>
        <end position="237"/>
    </location>
</feature>
<evidence type="ECO:0000259" key="11">
    <source>
        <dbReference type="Pfam" id="PF02797"/>
    </source>
</evidence>
<protein>
    <recommendedName>
        <fullName evidence="4">chalcone synthase</fullName>
        <ecNumber evidence="4">2.3.1.74</ecNumber>
    </recommendedName>
</protein>
<evidence type="ECO:0000256" key="1">
    <source>
        <dbReference type="ARBA" id="ARBA00002969"/>
    </source>
</evidence>
<dbReference type="AlphaFoldDB" id="A0A072UCR3"/>
<reference evidence="12 14" key="1">
    <citation type="journal article" date="2011" name="Nature">
        <title>The Medicago genome provides insight into the evolution of rhizobial symbioses.</title>
        <authorList>
            <person name="Young N.D."/>
            <person name="Debelle F."/>
            <person name="Oldroyd G.E."/>
            <person name="Geurts R."/>
            <person name="Cannon S.B."/>
            <person name="Udvardi M.K."/>
            <person name="Benedito V.A."/>
            <person name="Mayer K.F."/>
            <person name="Gouzy J."/>
            <person name="Schoof H."/>
            <person name="Van de Peer Y."/>
            <person name="Proost S."/>
            <person name="Cook D.R."/>
            <person name="Meyers B.C."/>
            <person name="Spannagl M."/>
            <person name="Cheung F."/>
            <person name="De Mita S."/>
            <person name="Krishnakumar V."/>
            <person name="Gundlach H."/>
            <person name="Zhou S."/>
            <person name="Mudge J."/>
            <person name="Bharti A.K."/>
            <person name="Murray J.D."/>
            <person name="Naoumkina M.A."/>
            <person name="Rosen B."/>
            <person name="Silverstein K.A."/>
            <person name="Tang H."/>
            <person name="Rombauts S."/>
            <person name="Zhao P.X."/>
            <person name="Zhou P."/>
            <person name="Barbe V."/>
            <person name="Bardou P."/>
            <person name="Bechner M."/>
            <person name="Bellec A."/>
            <person name="Berger A."/>
            <person name="Berges H."/>
            <person name="Bidwell S."/>
            <person name="Bisseling T."/>
            <person name="Choisne N."/>
            <person name="Couloux A."/>
            <person name="Denny R."/>
            <person name="Deshpande S."/>
            <person name="Dai X."/>
            <person name="Doyle J.J."/>
            <person name="Dudez A.M."/>
            <person name="Farmer A.D."/>
            <person name="Fouteau S."/>
            <person name="Franken C."/>
            <person name="Gibelin C."/>
            <person name="Gish J."/>
            <person name="Goldstein S."/>
            <person name="Gonzalez A.J."/>
            <person name="Green P.J."/>
            <person name="Hallab A."/>
            <person name="Hartog M."/>
            <person name="Hua A."/>
            <person name="Humphray S.J."/>
            <person name="Jeong D.H."/>
            <person name="Jing Y."/>
            <person name="Jocker A."/>
            <person name="Kenton S.M."/>
            <person name="Kim D.J."/>
            <person name="Klee K."/>
            <person name="Lai H."/>
            <person name="Lang C."/>
            <person name="Lin S."/>
            <person name="Macmil S.L."/>
            <person name="Magdelenat G."/>
            <person name="Matthews L."/>
            <person name="McCorrison J."/>
            <person name="Monaghan E.L."/>
            <person name="Mun J.H."/>
            <person name="Najar F.Z."/>
            <person name="Nicholson C."/>
            <person name="Noirot C."/>
            <person name="O'Bleness M."/>
            <person name="Paule C.R."/>
            <person name="Poulain J."/>
            <person name="Prion F."/>
            <person name="Qin B."/>
            <person name="Qu C."/>
            <person name="Retzel E.F."/>
            <person name="Riddle C."/>
            <person name="Sallet E."/>
            <person name="Samain S."/>
            <person name="Samson N."/>
            <person name="Sanders I."/>
            <person name="Saurat O."/>
            <person name="Scarpelli C."/>
            <person name="Schiex T."/>
            <person name="Segurens B."/>
            <person name="Severin A.J."/>
            <person name="Sherrier D.J."/>
            <person name="Shi R."/>
            <person name="Sims S."/>
            <person name="Singer S.R."/>
            <person name="Sinharoy S."/>
            <person name="Sterck L."/>
            <person name="Viollet A."/>
            <person name="Wang B.B."/>
            <person name="Wang K."/>
            <person name="Wang M."/>
            <person name="Wang X."/>
            <person name="Warfsmann J."/>
            <person name="Weissenbach J."/>
            <person name="White D.D."/>
            <person name="White J.D."/>
            <person name="Wiley G.B."/>
            <person name="Wincker P."/>
            <person name="Xing Y."/>
            <person name="Yang L."/>
            <person name="Yao Z."/>
            <person name="Ying F."/>
            <person name="Zhai J."/>
            <person name="Zhou L."/>
            <person name="Zuber A."/>
            <person name="Denarie J."/>
            <person name="Dixon R.A."/>
            <person name="May G.D."/>
            <person name="Schwartz D.C."/>
            <person name="Rogers J."/>
            <person name="Quetier F."/>
            <person name="Town C.D."/>
            <person name="Roe B.A."/>
        </authorList>
    </citation>
    <scope>NUCLEOTIDE SEQUENCE [LARGE SCALE GENOMIC DNA]</scope>
    <source>
        <strain evidence="12">A17</strain>
        <strain evidence="13 14">cv. Jemalong A17</strain>
    </source>
</reference>
<dbReference type="GO" id="GO:0016210">
    <property type="term" value="F:naringenin-chalcone synthase activity"/>
    <property type="evidence" value="ECO:0007669"/>
    <property type="project" value="UniProtKB-EC"/>
</dbReference>
<comment type="pathway">
    <text evidence="2">Secondary metabolite biosynthesis; flavonoid biosynthesis.</text>
</comment>
<dbReference type="InterPro" id="IPR001099">
    <property type="entry name" value="Chalcone/stilbene_synt_N"/>
</dbReference>
<keyword evidence="5 9" id="KW-0808">Transferase</keyword>
<accession>A0A072UCR3</accession>
<comment type="similarity">
    <text evidence="3 9">Belongs to the thiolase-like superfamily. Chalcone/stilbene synthases family.</text>
</comment>
<keyword evidence="7 9" id="KW-0012">Acyltransferase</keyword>
<dbReference type="GO" id="GO:0009813">
    <property type="term" value="P:flavonoid biosynthetic process"/>
    <property type="evidence" value="ECO:0007669"/>
    <property type="project" value="UniProtKB-UniPathway"/>
</dbReference>
<dbReference type="Gene3D" id="3.40.47.10">
    <property type="match status" value="2"/>
</dbReference>
<feature type="domain" description="Chalcone/stilbene synthase C-terminal" evidence="11">
    <location>
        <begin position="247"/>
        <end position="396"/>
    </location>
</feature>
<feature type="active site" description="Acyl-thioester intermediate" evidence="8">
    <location>
        <position position="187"/>
    </location>
</feature>
<dbReference type="FunFam" id="3.40.47.10:FF:000014">
    <property type="entry name" value="Chalcone synthase 1"/>
    <property type="match status" value="1"/>
</dbReference>
<reference evidence="13" key="3">
    <citation type="submission" date="2015-04" db="UniProtKB">
        <authorList>
            <consortium name="EnsemblPlants"/>
        </authorList>
    </citation>
    <scope>IDENTIFICATION</scope>
    <source>
        <strain evidence="13">cv. Jemalong A17</strain>
    </source>
</reference>
<dbReference type="Pfam" id="PF02797">
    <property type="entry name" value="Chal_sti_synt_C"/>
    <property type="match status" value="1"/>
</dbReference>
<evidence type="ECO:0000256" key="6">
    <source>
        <dbReference type="ARBA" id="ARBA00023241"/>
    </source>
</evidence>
<dbReference type="SUPFAM" id="SSF53901">
    <property type="entry name" value="Thiolase-like"/>
    <property type="match status" value="2"/>
</dbReference>
<evidence type="ECO:0000256" key="3">
    <source>
        <dbReference type="ARBA" id="ARBA00005531"/>
    </source>
</evidence>
<sequence length="398" mass="44234">MVSEGALKFLRKNFIFYHGSIRLYGLVSTIGRAEGPAIILAIGTANPPNCVEQSTYPDFYTSESQIASTRRNSERNFSAFIFRPSSHENGRVKTKRCEKSMIKRRYMYQTEAILKENPNFCTYMTPSLDARQDMVVRDVPRLGNEAITHLIFCTMSGIGMPGADYQLTKLLGLCPDVKRYMIYQQGCFNNKDALVLVICSEVTTSLFCGPNETDMSNLVGQALFGDGAVVVIVGSDPISKIEKPLFELVWTAQTIALDSEEAISGQLREVGLTFNLRKDVPEIISKNIDKELVKAFQPLGISDYNAIFWIVHPGGPAILDHVEQKLALKPEKMKATREVLSEYGNMSSACVLFILDEMRKRSAQEGLETTGEGLKWGVLFGFGPGLTIETVVLHSMVI</sequence>
<evidence type="ECO:0000313" key="13">
    <source>
        <dbReference type="EnsemblPlants" id="KEH27377"/>
    </source>
</evidence>
<dbReference type="HOGENOM" id="CLU_034992_2_0_1"/>
<evidence type="ECO:0000313" key="12">
    <source>
        <dbReference type="EMBL" id="KEH27377.1"/>
    </source>
</evidence>
<evidence type="ECO:0000256" key="7">
    <source>
        <dbReference type="ARBA" id="ARBA00023315"/>
    </source>
</evidence>
<keyword evidence="6" id="KW-0284">Flavonoid biosynthesis</keyword>
<dbReference type="Pfam" id="PF00195">
    <property type="entry name" value="Chal_sti_synt_N"/>
    <property type="match status" value="1"/>
</dbReference>
<evidence type="ECO:0000313" key="14">
    <source>
        <dbReference type="Proteomes" id="UP000002051"/>
    </source>
</evidence>
<dbReference type="FunFam" id="3.40.47.10:FF:000025">
    <property type="entry name" value="Chalcone synthase 2"/>
    <property type="match status" value="1"/>
</dbReference>
<evidence type="ECO:0000256" key="5">
    <source>
        <dbReference type="ARBA" id="ARBA00022679"/>
    </source>
</evidence>
<keyword evidence="14" id="KW-1185">Reference proteome</keyword>
<dbReference type="PANTHER" id="PTHR11877">
    <property type="entry name" value="HYDROXYMETHYLGLUTARYL-COA SYNTHASE"/>
    <property type="match status" value="1"/>
</dbReference>
<dbReference type="EMBL" id="CM001221">
    <property type="protein sequence ID" value="KEH27377.1"/>
    <property type="molecule type" value="Genomic_DNA"/>
</dbReference>
<dbReference type="CDD" id="cd00831">
    <property type="entry name" value="CHS_like"/>
    <property type="match status" value="1"/>
</dbReference>
<gene>
    <name evidence="12" type="ordered locus">MTR_5g007723</name>
</gene>
<dbReference type="UniPathway" id="UPA00154"/>
<organism evidence="12 14">
    <name type="scientific">Medicago truncatula</name>
    <name type="common">Barrel medic</name>
    <name type="synonym">Medicago tribuloides</name>
    <dbReference type="NCBI Taxonomy" id="3880"/>
    <lineage>
        <taxon>Eukaryota</taxon>
        <taxon>Viridiplantae</taxon>
        <taxon>Streptophyta</taxon>
        <taxon>Embryophyta</taxon>
        <taxon>Tracheophyta</taxon>
        <taxon>Spermatophyta</taxon>
        <taxon>Magnoliopsida</taxon>
        <taxon>eudicotyledons</taxon>
        <taxon>Gunneridae</taxon>
        <taxon>Pentapetalae</taxon>
        <taxon>rosids</taxon>
        <taxon>fabids</taxon>
        <taxon>Fabales</taxon>
        <taxon>Fabaceae</taxon>
        <taxon>Papilionoideae</taxon>
        <taxon>50 kb inversion clade</taxon>
        <taxon>NPAAA clade</taxon>
        <taxon>Hologalegina</taxon>
        <taxon>IRL clade</taxon>
        <taxon>Trifolieae</taxon>
        <taxon>Medicago</taxon>
    </lineage>
</organism>
<name>A0A072UCR3_MEDTR</name>
<dbReference type="STRING" id="3880.A0A072UCR3"/>
<dbReference type="InterPro" id="IPR012328">
    <property type="entry name" value="Chalcone/stilbene_synt_C"/>
</dbReference>
<dbReference type="EC" id="2.3.1.74" evidence="4"/>
<dbReference type="PIRSF" id="PIRSF000451">
    <property type="entry name" value="PKS_III"/>
    <property type="match status" value="1"/>
</dbReference>
<dbReference type="EnsemblPlants" id="KEH27377">
    <property type="protein sequence ID" value="KEH27377"/>
    <property type="gene ID" value="MTR_5g007723"/>
</dbReference>
<dbReference type="Proteomes" id="UP000002051">
    <property type="component" value="Chromosome 5"/>
</dbReference>
<dbReference type="InterPro" id="IPR016039">
    <property type="entry name" value="Thiolase-like"/>
</dbReference>
<dbReference type="PANTHER" id="PTHR11877:SF62">
    <property type="entry name" value="CHALCONE SYNTHASE 7"/>
    <property type="match status" value="1"/>
</dbReference>
<proteinExistence type="inferred from homology"/>
<reference evidence="12 14" key="2">
    <citation type="journal article" date="2014" name="BMC Genomics">
        <title>An improved genome release (version Mt4.0) for the model legume Medicago truncatula.</title>
        <authorList>
            <person name="Tang H."/>
            <person name="Krishnakumar V."/>
            <person name="Bidwell S."/>
            <person name="Rosen B."/>
            <person name="Chan A."/>
            <person name="Zhou S."/>
            <person name="Gentzbittel L."/>
            <person name="Childs K.L."/>
            <person name="Yandell M."/>
            <person name="Gundlach H."/>
            <person name="Mayer K.F."/>
            <person name="Schwartz D.C."/>
            <person name="Town C.D."/>
        </authorList>
    </citation>
    <scope>GENOME REANNOTATION</scope>
    <source>
        <strain evidence="12">A17</strain>
        <strain evidence="13 14">cv. Jemalong A17</strain>
    </source>
</reference>
<evidence type="ECO:0000256" key="9">
    <source>
        <dbReference type="RuleBase" id="RU003633"/>
    </source>
</evidence>
<evidence type="ECO:0000256" key="8">
    <source>
        <dbReference type="PIRSR" id="PIRSR000451-1"/>
    </source>
</evidence>
<comment type="function">
    <text evidence="1">The primary product of this enzyme is 4,2',4',6'-tetrahydroxychalcone (also termed naringenin-chalcone or chalcone) which can under specific conditions spontaneously isomerize into naringenin.</text>
</comment>
<evidence type="ECO:0000256" key="4">
    <source>
        <dbReference type="ARBA" id="ARBA00012975"/>
    </source>
</evidence>
<evidence type="ECO:0000256" key="2">
    <source>
        <dbReference type="ARBA" id="ARBA00004966"/>
    </source>
</evidence>
<dbReference type="InterPro" id="IPR011141">
    <property type="entry name" value="Polyketide_synthase_type-III"/>
</dbReference>